<evidence type="ECO:0000313" key="8">
    <source>
        <dbReference type="EMBL" id="MFD2738712.1"/>
    </source>
</evidence>
<evidence type="ECO:0000256" key="2">
    <source>
        <dbReference type="ARBA" id="ARBA00004613"/>
    </source>
</evidence>
<evidence type="ECO:0000256" key="4">
    <source>
        <dbReference type="ARBA" id="ARBA00022525"/>
    </source>
</evidence>
<dbReference type="RefSeq" id="WP_386371665.1">
    <property type="nucleotide sequence ID" value="NZ_JBHUMP010000002.1"/>
</dbReference>
<evidence type="ECO:0000256" key="6">
    <source>
        <dbReference type="SAM" id="Phobius"/>
    </source>
</evidence>
<feature type="domain" description="PLD phosphodiesterase" evidence="7">
    <location>
        <begin position="375"/>
        <end position="401"/>
    </location>
</feature>
<evidence type="ECO:0000313" key="9">
    <source>
        <dbReference type="Proteomes" id="UP001597474"/>
    </source>
</evidence>
<accession>A0ABW5TZT0</accession>
<keyword evidence="6" id="KW-1133">Transmembrane helix</keyword>
<comment type="subcellular location">
    <subcellularLocation>
        <location evidence="2">Secreted</location>
    </subcellularLocation>
</comment>
<evidence type="ECO:0000256" key="3">
    <source>
        <dbReference type="ARBA" id="ARBA00018392"/>
    </source>
</evidence>
<keyword evidence="9" id="KW-1185">Reference proteome</keyword>
<reference evidence="9" key="1">
    <citation type="journal article" date="2019" name="Int. J. Syst. Evol. Microbiol.">
        <title>The Global Catalogue of Microorganisms (GCM) 10K type strain sequencing project: providing services to taxonomists for standard genome sequencing and annotation.</title>
        <authorList>
            <consortium name="The Broad Institute Genomics Platform"/>
            <consortium name="The Broad Institute Genome Sequencing Center for Infectious Disease"/>
            <person name="Wu L."/>
            <person name="Ma J."/>
        </authorList>
    </citation>
    <scope>NUCLEOTIDE SEQUENCE [LARGE SCALE GENOMIC DNA]</scope>
    <source>
        <strain evidence="9">TISTR 2562</strain>
    </source>
</reference>
<keyword evidence="6" id="KW-0812">Transmembrane</keyword>
<comment type="function">
    <text evidence="1">Could be a virulence factor.</text>
</comment>
<evidence type="ECO:0000256" key="5">
    <source>
        <dbReference type="ARBA" id="ARBA00029594"/>
    </source>
</evidence>
<feature type="transmembrane region" description="Helical" evidence="6">
    <location>
        <begin position="38"/>
        <end position="58"/>
    </location>
</feature>
<feature type="domain" description="PLD phosphodiesterase" evidence="7">
    <location>
        <begin position="200"/>
        <end position="227"/>
    </location>
</feature>
<dbReference type="EMBL" id="JBHUMP010000002">
    <property type="protein sequence ID" value="MFD2738712.1"/>
    <property type="molecule type" value="Genomic_DNA"/>
</dbReference>
<sequence>MMYWITTHLEIMIVVVLTLLAAVVILQQRRTPQSTAAWLLFIIALPWAAIPLFLGLGFRKHSPRAHEVAFCAGDTGGPPPTPAHPLDDTFQHFGLPAAAHGQKLTLLDNPQNAYEALLELIADAEERIEAVFYIVANDETGTAFVDALTARAESGVTVRLLMDRLGTGRGPAAALKRLRAAGGDVRFYSPLLQLPGSGHMNLRNHRKMLIVDGLRVFSGGMNIGLHYLSARPVTGGWGDLAFTLEGVAARSFADVFRSDWCVASGETLDPARPEAPDSGGSATVQLVPAGPDIREDPLHDGLIRALHMAEARIWIVTPYFVPTEQLGNALTIAARRGVDVRLLVPARSNQRLADFARGAYLREMHEAGGQVLYYQPGMIHAKAGLIDDLAFIGSANFDVRSMLLNFETMLFAYDAGTVADLADWFTALSADCRSEKPPSGMLRRVAEGVFRLGAPVL</sequence>
<dbReference type="InterPro" id="IPR001736">
    <property type="entry name" value="PLipase_D/transphosphatidylase"/>
</dbReference>
<dbReference type="Proteomes" id="UP001597474">
    <property type="component" value="Unassembled WGS sequence"/>
</dbReference>
<evidence type="ECO:0000259" key="7">
    <source>
        <dbReference type="PROSITE" id="PS50035"/>
    </source>
</evidence>
<dbReference type="PANTHER" id="PTHR21248">
    <property type="entry name" value="CARDIOLIPIN SYNTHASE"/>
    <property type="match status" value="1"/>
</dbReference>
<dbReference type="InterPro" id="IPR025202">
    <property type="entry name" value="PLD-like_dom"/>
</dbReference>
<dbReference type="SUPFAM" id="SSF56024">
    <property type="entry name" value="Phospholipase D/nuclease"/>
    <property type="match status" value="2"/>
</dbReference>
<dbReference type="PROSITE" id="PS50035">
    <property type="entry name" value="PLD"/>
    <property type="match status" value="2"/>
</dbReference>
<comment type="caution">
    <text evidence="8">The sequence shown here is derived from an EMBL/GenBank/DDBJ whole genome shotgun (WGS) entry which is preliminary data.</text>
</comment>
<dbReference type="Pfam" id="PF13091">
    <property type="entry name" value="PLDc_2"/>
    <property type="match status" value="2"/>
</dbReference>
<dbReference type="PANTHER" id="PTHR21248:SF22">
    <property type="entry name" value="PHOSPHOLIPASE D"/>
    <property type="match status" value="1"/>
</dbReference>
<proteinExistence type="predicted"/>
<dbReference type="CDD" id="cd09162">
    <property type="entry name" value="PLDc_CLS_unchar1_2"/>
    <property type="match status" value="1"/>
</dbReference>
<gene>
    <name evidence="8" type="ORF">ACFSUD_03930</name>
</gene>
<name>A0ABW5TZT0_9RHOB</name>
<feature type="transmembrane region" description="Helical" evidence="6">
    <location>
        <begin position="6"/>
        <end position="26"/>
    </location>
</feature>
<keyword evidence="4" id="KW-0964">Secreted</keyword>
<organism evidence="8 9">
    <name type="scientific">Sulfitobacter aestuarii</name>
    <dbReference type="NCBI Taxonomy" id="2161676"/>
    <lineage>
        <taxon>Bacteria</taxon>
        <taxon>Pseudomonadati</taxon>
        <taxon>Pseudomonadota</taxon>
        <taxon>Alphaproteobacteria</taxon>
        <taxon>Rhodobacterales</taxon>
        <taxon>Roseobacteraceae</taxon>
        <taxon>Sulfitobacter</taxon>
    </lineage>
</organism>
<dbReference type="SMART" id="SM00155">
    <property type="entry name" value="PLDc"/>
    <property type="match status" value="2"/>
</dbReference>
<keyword evidence="6" id="KW-0472">Membrane</keyword>
<protein>
    <recommendedName>
        <fullName evidence="3">Phospholipase D</fullName>
    </recommendedName>
    <alternativeName>
        <fullName evidence="5">Choline phosphatase</fullName>
    </alternativeName>
</protein>
<evidence type="ECO:0000256" key="1">
    <source>
        <dbReference type="ARBA" id="ARBA00003145"/>
    </source>
</evidence>
<dbReference type="Gene3D" id="3.30.870.10">
    <property type="entry name" value="Endonuclease Chain A"/>
    <property type="match status" value="2"/>
</dbReference>